<keyword evidence="1" id="KW-1133">Transmembrane helix</keyword>
<dbReference type="EMBL" id="CP011127">
    <property type="protein sequence ID" value="AMU87180.1"/>
    <property type="molecule type" value="Genomic_DNA"/>
</dbReference>
<evidence type="ECO:0000256" key="1">
    <source>
        <dbReference type="SAM" id="Phobius"/>
    </source>
</evidence>
<protein>
    <submittedName>
        <fullName evidence="2">Reductive dehalogenase anchoring protein</fullName>
    </submittedName>
</protein>
<feature type="transmembrane region" description="Helical" evidence="1">
    <location>
        <begin position="31"/>
        <end position="54"/>
    </location>
</feature>
<evidence type="ECO:0000313" key="2">
    <source>
        <dbReference type="EMBL" id="AMU87180.1"/>
    </source>
</evidence>
<dbReference type="OrthoDB" id="9865618at2"/>
<feature type="transmembrane region" description="Helical" evidence="1">
    <location>
        <begin position="60"/>
        <end position="82"/>
    </location>
</feature>
<keyword evidence="1" id="KW-0812">Transmembrane</keyword>
<keyword evidence="1" id="KW-0472">Membrane</keyword>
<dbReference type="RefSeq" id="WP_012882550.1">
    <property type="nucleotide sequence ID" value="NZ_CP011127.1"/>
</dbReference>
<dbReference type="PATRIC" id="fig|61435.8.peg.1347"/>
<organism evidence="2 3">
    <name type="scientific">Dehalococcoides mccartyi</name>
    <dbReference type="NCBI Taxonomy" id="61435"/>
    <lineage>
        <taxon>Bacteria</taxon>
        <taxon>Bacillati</taxon>
        <taxon>Chloroflexota</taxon>
        <taxon>Dehalococcoidia</taxon>
        <taxon>Dehalococcoidales</taxon>
        <taxon>Dehalococcoidaceae</taxon>
        <taxon>Dehalococcoides</taxon>
    </lineage>
</organism>
<sequence>MWAIVFILGAVVATFVIWLLNRKFSIKWYEWLMGSVSLLLIIGAVQHAFGALAWDYTTSAWLGALIFGVPALILLTVVWQLVARRANKA</sequence>
<dbReference type="Proteomes" id="UP000076394">
    <property type="component" value="Chromosome"/>
</dbReference>
<reference evidence="2 3" key="1">
    <citation type="submission" date="2015-03" db="EMBL/GenBank/DDBJ databases">
        <title>Genomic characterization of Dehalococcoides mccartyi strain 11a5, an unusal plasmid-containing chloroethene dechlorinator.</title>
        <authorList>
            <person name="Zhao S."/>
            <person name="Ding C."/>
            <person name="He J."/>
        </authorList>
    </citation>
    <scope>NUCLEOTIDE SEQUENCE [LARGE SCALE GENOMIC DNA]</scope>
    <source>
        <strain evidence="2 3">11a5</strain>
    </source>
</reference>
<gene>
    <name evidence="2" type="primary">rdhB</name>
    <name evidence="2" type="ORF">Dm11a5_1354</name>
</gene>
<accession>A0A142VBG8</accession>
<name>A0A142VBG8_9CHLR</name>
<proteinExistence type="predicted"/>
<feature type="transmembrane region" description="Helical" evidence="1">
    <location>
        <begin position="6"/>
        <end position="24"/>
    </location>
</feature>
<evidence type="ECO:0000313" key="3">
    <source>
        <dbReference type="Proteomes" id="UP000076394"/>
    </source>
</evidence>
<dbReference type="AlphaFoldDB" id="A0A142VBG8"/>